<evidence type="ECO:0000256" key="2">
    <source>
        <dbReference type="ARBA" id="ARBA00023043"/>
    </source>
</evidence>
<dbReference type="OrthoDB" id="3351993at2759"/>
<dbReference type="SMART" id="SM00248">
    <property type="entry name" value="ANK"/>
    <property type="match status" value="3"/>
</dbReference>
<dbReference type="Gene3D" id="1.25.40.20">
    <property type="entry name" value="Ankyrin repeat-containing domain"/>
    <property type="match status" value="1"/>
</dbReference>
<comment type="caution">
    <text evidence="4">The sequence shown here is derived from an EMBL/GenBank/DDBJ whole genome shotgun (WGS) entry which is preliminary data.</text>
</comment>
<feature type="transmembrane region" description="Helical" evidence="3">
    <location>
        <begin position="156"/>
        <end position="175"/>
    </location>
</feature>
<feature type="transmembrane region" description="Helical" evidence="3">
    <location>
        <begin position="59"/>
        <end position="77"/>
    </location>
</feature>
<keyword evidence="2" id="KW-0040">ANK repeat</keyword>
<dbReference type="InterPro" id="IPR036770">
    <property type="entry name" value="Ankyrin_rpt-contain_sf"/>
</dbReference>
<protein>
    <submittedName>
        <fullName evidence="4">Uncharacterized protein</fullName>
    </submittedName>
</protein>
<accession>A0A8H5FTL0</accession>
<evidence type="ECO:0000313" key="4">
    <source>
        <dbReference type="EMBL" id="KAF5348297.1"/>
    </source>
</evidence>
<feature type="transmembrane region" description="Helical" evidence="3">
    <location>
        <begin position="83"/>
        <end position="105"/>
    </location>
</feature>
<keyword evidence="3" id="KW-0472">Membrane</keyword>
<feature type="transmembrane region" description="Helical" evidence="3">
    <location>
        <begin position="295"/>
        <end position="315"/>
    </location>
</feature>
<evidence type="ECO:0000313" key="5">
    <source>
        <dbReference type="Proteomes" id="UP000559027"/>
    </source>
</evidence>
<dbReference type="InterPro" id="IPR002110">
    <property type="entry name" value="Ankyrin_rpt"/>
</dbReference>
<feature type="transmembrane region" description="Helical" evidence="3">
    <location>
        <begin position="225"/>
        <end position="243"/>
    </location>
</feature>
<feature type="transmembrane region" description="Helical" evidence="3">
    <location>
        <begin position="255"/>
        <end position="275"/>
    </location>
</feature>
<reference evidence="4 5" key="1">
    <citation type="journal article" date="2020" name="ISME J.">
        <title>Uncovering the hidden diversity of litter-decomposition mechanisms in mushroom-forming fungi.</title>
        <authorList>
            <person name="Floudas D."/>
            <person name="Bentzer J."/>
            <person name="Ahren D."/>
            <person name="Johansson T."/>
            <person name="Persson P."/>
            <person name="Tunlid A."/>
        </authorList>
    </citation>
    <scope>NUCLEOTIDE SEQUENCE [LARGE SCALE GENOMIC DNA]</scope>
    <source>
        <strain evidence="4 5">CBS 146.42</strain>
    </source>
</reference>
<dbReference type="EMBL" id="JAACJO010000020">
    <property type="protein sequence ID" value="KAF5348297.1"/>
    <property type="molecule type" value="Genomic_DNA"/>
</dbReference>
<dbReference type="PANTHER" id="PTHR24188:SF29">
    <property type="entry name" value="GH09064P"/>
    <property type="match status" value="1"/>
</dbReference>
<keyword evidence="5" id="KW-1185">Reference proteome</keyword>
<evidence type="ECO:0000256" key="1">
    <source>
        <dbReference type="ARBA" id="ARBA00022737"/>
    </source>
</evidence>
<keyword evidence="3" id="KW-0812">Transmembrane</keyword>
<sequence length="479" mass="53681">MSNPSDYCIASNTDIFGIGTRVATYAQNYLTLIPVIHALWDGRVTYVELEMFEKQSTTILLTAYGILLSTIIQGAATDTLSNFHVMIVLNLSWMNDMNALMFFLLRLMHEMDLKIDVGKNTSPTGAKDATTEPTNTPTVPELASLMKKVIFGSKDVMLIGSFHLTFMSAVGIWLWSDPLAFGNSPVCSMSGHIFLIKWPISFLSARLKIWSLLVYSSLLVPGLNLILPLAFLSVFVIYSHWILKLCRPQDHRLQKLLMAGPGLIMVTTINSLLVISTENTLKRAPTGFLEPGDASWSFGQILALLLLLSTIRDILETLRNRQPRQLTEQVEKALEEGESQAALTALKRGALVGRDIFSFAIKKGSLDVVEYLVNEYPKLFPRTALHDAVENECLDVMEYLVEKCQVDINAKDILDNTALHKAVKMGRLEAVQYLIRKSRFIQSWELSKLKAEAIGRLEGKEKEKYLAHVDKYLNPLSHS</sequence>
<dbReference type="Pfam" id="PF12796">
    <property type="entry name" value="Ank_2"/>
    <property type="match status" value="1"/>
</dbReference>
<proteinExistence type="predicted"/>
<gene>
    <name evidence="4" type="ORF">D9756_010510</name>
</gene>
<name>A0A8H5FTL0_9AGAR</name>
<dbReference type="Proteomes" id="UP000559027">
    <property type="component" value="Unassembled WGS sequence"/>
</dbReference>
<dbReference type="AlphaFoldDB" id="A0A8H5FTL0"/>
<evidence type="ECO:0000256" key="3">
    <source>
        <dbReference type="SAM" id="Phobius"/>
    </source>
</evidence>
<organism evidence="4 5">
    <name type="scientific">Leucocoprinus leucothites</name>
    <dbReference type="NCBI Taxonomy" id="201217"/>
    <lineage>
        <taxon>Eukaryota</taxon>
        <taxon>Fungi</taxon>
        <taxon>Dikarya</taxon>
        <taxon>Basidiomycota</taxon>
        <taxon>Agaricomycotina</taxon>
        <taxon>Agaricomycetes</taxon>
        <taxon>Agaricomycetidae</taxon>
        <taxon>Agaricales</taxon>
        <taxon>Agaricineae</taxon>
        <taxon>Agaricaceae</taxon>
        <taxon>Leucocoprinus</taxon>
    </lineage>
</organism>
<keyword evidence="3" id="KW-1133">Transmembrane helix</keyword>
<dbReference type="SUPFAM" id="SSF48403">
    <property type="entry name" value="Ankyrin repeat"/>
    <property type="match status" value="1"/>
</dbReference>
<keyword evidence="1" id="KW-0677">Repeat</keyword>
<dbReference type="PANTHER" id="PTHR24188">
    <property type="entry name" value="ANKYRIN REPEAT PROTEIN"/>
    <property type="match status" value="1"/>
</dbReference>